<proteinExistence type="predicted"/>
<dbReference type="eggNOG" id="ENOG5033BJR">
    <property type="taxonomic scope" value="Bacteria"/>
</dbReference>
<dbReference type="RefSeq" id="WP_036084475.1">
    <property type="nucleotide sequence ID" value="NZ_CBCSHQ010000001.1"/>
</dbReference>
<evidence type="ECO:0000256" key="1">
    <source>
        <dbReference type="SAM" id="MobiDB-lite"/>
    </source>
</evidence>
<keyword evidence="2" id="KW-0472">Membrane</keyword>
<feature type="transmembrane region" description="Helical" evidence="2">
    <location>
        <begin position="6"/>
        <end position="23"/>
    </location>
</feature>
<dbReference type="Proteomes" id="UP000029844">
    <property type="component" value="Unassembled WGS sequence"/>
</dbReference>
<feature type="region of interest" description="Disordered" evidence="1">
    <location>
        <begin position="45"/>
        <end position="86"/>
    </location>
</feature>
<dbReference type="OrthoDB" id="2365559at2"/>
<accession>A0A099WA85</accession>
<dbReference type="STRING" id="1552123.EP57_04255"/>
<keyword evidence="4" id="KW-1185">Reference proteome</keyword>
<keyword evidence="2" id="KW-0812">Transmembrane</keyword>
<gene>
    <name evidence="3" type="ORF">EP57_04255</name>
</gene>
<sequence>MNKKLIISIVCIVGIVIAGILIYNNTQSKEVPSLIRVDDTNFVPTNEPADEASTGDFIGKISKRLDRESSPTQNNESNSLDVGTKLYRFNGDNQPTKVIVYEEDGSKYIARENVINE</sequence>
<evidence type="ECO:0000256" key="2">
    <source>
        <dbReference type="SAM" id="Phobius"/>
    </source>
</evidence>
<reference evidence="3 4" key="1">
    <citation type="submission" date="2014-05" db="EMBL/GenBank/DDBJ databases">
        <title>Novel Listeriaceae from food processing environments.</title>
        <authorList>
            <person name="den Bakker H.C."/>
        </authorList>
    </citation>
    <scope>NUCLEOTIDE SEQUENCE [LARGE SCALE GENOMIC DNA]</scope>
    <source>
        <strain evidence="3 4">FSL A5-0281</strain>
    </source>
</reference>
<evidence type="ECO:0000313" key="3">
    <source>
        <dbReference type="EMBL" id="KGL42679.1"/>
    </source>
</evidence>
<dbReference type="EMBL" id="JNFA01000011">
    <property type="protein sequence ID" value="KGL42679.1"/>
    <property type="molecule type" value="Genomic_DNA"/>
</dbReference>
<evidence type="ECO:0000313" key="4">
    <source>
        <dbReference type="Proteomes" id="UP000029844"/>
    </source>
</evidence>
<dbReference type="GeneID" id="58719062"/>
<name>A0A099WA85_9LIST</name>
<organism evidence="3 4">
    <name type="scientific">Listeria booriae</name>
    <dbReference type="NCBI Taxonomy" id="1552123"/>
    <lineage>
        <taxon>Bacteria</taxon>
        <taxon>Bacillati</taxon>
        <taxon>Bacillota</taxon>
        <taxon>Bacilli</taxon>
        <taxon>Bacillales</taxon>
        <taxon>Listeriaceae</taxon>
        <taxon>Listeria</taxon>
    </lineage>
</organism>
<dbReference type="AlphaFoldDB" id="A0A099WA85"/>
<feature type="compositionally biased region" description="Polar residues" evidence="1">
    <location>
        <begin position="70"/>
        <end position="81"/>
    </location>
</feature>
<protein>
    <submittedName>
        <fullName evidence="3">Uncharacterized protein</fullName>
    </submittedName>
</protein>
<comment type="caution">
    <text evidence="3">The sequence shown here is derived from an EMBL/GenBank/DDBJ whole genome shotgun (WGS) entry which is preliminary data.</text>
</comment>
<keyword evidence="2" id="KW-1133">Transmembrane helix</keyword>